<dbReference type="AlphaFoldDB" id="A0A8C6JC90"/>
<reference evidence="5" key="3">
    <citation type="submission" date="2025-09" db="UniProtKB">
        <authorList>
            <consortium name="Ensembl"/>
        </authorList>
    </citation>
    <scope>IDENTIFICATION</scope>
</reference>
<dbReference type="Proteomes" id="UP000694405">
    <property type="component" value="Chromosome 4"/>
</dbReference>
<dbReference type="PANTHER" id="PTHR24064">
    <property type="entry name" value="SOLUTE CARRIER FAMILY 22 MEMBER"/>
    <property type="match status" value="1"/>
</dbReference>
<dbReference type="Ensembl" id="ENSMUNT00000012266.2">
    <property type="protein sequence ID" value="ENSMUNP00000010609.2"/>
    <property type="gene ID" value="ENSMUNG00000008335.2"/>
</dbReference>
<name>A0A8C6JC90_MELUD</name>
<reference evidence="5" key="2">
    <citation type="submission" date="2025-08" db="UniProtKB">
        <authorList>
            <consortium name="Ensembl"/>
        </authorList>
    </citation>
    <scope>IDENTIFICATION</scope>
</reference>
<dbReference type="InterPro" id="IPR036259">
    <property type="entry name" value="MFS_trans_sf"/>
</dbReference>
<gene>
    <name evidence="5" type="primary">LOC101870121</name>
</gene>
<reference evidence="5" key="1">
    <citation type="submission" date="2020-03" db="EMBL/GenBank/DDBJ databases">
        <title>Melopsittacus undulatus (budgerigar) genome, bMelUnd1, maternal haplotype with Z.</title>
        <authorList>
            <person name="Gedman G."/>
            <person name="Mountcastle J."/>
            <person name="Haase B."/>
            <person name="Formenti G."/>
            <person name="Wright T."/>
            <person name="Apodaca J."/>
            <person name="Pelan S."/>
            <person name="Chow W."/>
            <person name="Rhie A."/>
            <person name="Howe K."/>
            <person name="Fedrigo O."/>
            <person name="Jarvis E.D."/>
        </authorList>
    </citation>
    <scope>NUCLEOTIDE SEQUENCE [LARGE SCALE GENOMIC DNA]</scope>
</reference>
<keyword evidence="6" id="KW-1185">Reference proteome</keyword>
<dbReference type="InterPro" id="IPR005828">
    <property type="entry name" value="MFS_sugar_transport-like"/>
</dbReference>
<accession>A0A8V5GGN3</accession>
<keyword evidence="4" id="KW-0472">Membrane</keyword>
<evidence type="ECO:0000256" key="4">
    <source>
        <dbReference type="ARBA" id="ARBA00023136"/>
    </source>
</evidence>
<comment type="subcellular location">
    <subcellularLocation>
        <location evidence="1">Membrane</location>
        <topology evidence="1">Multi-pass membrane protein</topology>
    </subcellularLocation>
</comment>
<evidence type="ECO:0000256" key="1">
    <source>
        <dbReference type="ARBA" id="ARBA00004141"/>
    </source>
</evidence>
<dbReference type="SUPFAM" id="SSF103473">
    <property type="entry name" value="MFS general substrate transporter"/>
    <property type="match status" value="1"/>
</dbReference>
<dbReference type="Pfam" id="PF00083">
    <property type="entry name" value="Sugar_tr"/>
    <property type="match status" value="1"/>
</dbReference>
<accession>A0A8C6JC90</accession>
<dbReference type="Gene3D" id="1.20.1250.20">
    <property type="entry name" value="MFS general substrate transporter like domains"/>
    <property type="match status" value="1"/>
</dbReference>
<keyword evidence="2" id="KW-0812">Transmembrane</keyword>
<evidence type="ECO:0000256" key="3">
    <source>
        <dbReference type="ARBA" id="ARBA00022989"/>
    </source>
</evidence>
<dbReference type="GO" id="GO:0016020">
    <property type="term" value="C:membrane"/>
    <property type="evidence" value="ECO:0007669"/>
    <property type="project" value="UniProtKB-SubCell"/>
</dbReference>
<organism evidence="5 6">
    <name type="scientific">Melopsittacus undulatus</name>
    <name type="common">Budgerigar</name>
    <name type="synonym">Psittacus undulatus</name>
    <dbReference type="NCBI Taxonomy" id="13146"/>
    <lineage>
        <taxon>Eukaryota</taxon>
        <taxon>Metazoa</taxon>
        <taxon>Chordata</taxon>
        <taxon>Craniata</taxon>
        <taxon>Vertebrata</taxon>
        <taxon>Euteleostomi</taxon>
        <taxon>Archelosauria</taxon>
        <taxon>Archosauria</taxon>
        <taxon>Dinosauria</taxon>
        <taxon>Saurischia</taxon>
        <taxon>Theropoda</taxon>
        <taxon>Coelurosauria</taxon>
        <taxon>Aves</taxon>
        <taxon>Neognathae</taxon>
        <taxon>Neoaves</taxon>
        <taxon>Telluraves</taxon>
        <taxon>Australaves</taxon>
        <taxon>Psittaciformes</taxon>
        <taxon>Psittaculidae</taxon>
        <taxon>Melopsittacus</taxon>
    </lineage>
</organism>
<keyword evidence="3" id="KW-1133">Transmembrane helix</keyword>
<evidence type="ECO:0000313" key="5">
    <source>
        <dbReference type="Ensembl" id="ENSMUNP00000010609.2"/>
    </source>
</evidence>
<protein>
    <submittedName>
        <fullName evidence="5">Uncharacterized protein</fullName>
    </submittedName>
</protein>
<evidence type="ECO:0000313" key="6">
    <source>
        <dbReference type="Proteomes" id="UP000694405"/>
    </source>
</evidence>
<evidence type="ECO:0000256" key="2">
    <source>
        <dbReference type="ARBA" id="ARBA00022692"/>
    </source>
</evidence>
<dbReference type="PROSITE" id="PS50850">
    <property type="entry name" value="MFS"/>
    <property type="match status" value="1"/>
</dbReference>
<sequence length="477" mass="52958">MIVSCFKVYVACQSMLIVLVGAVPEYHIDQEGIPANRAELSKHIHFVDNFTSIVTEWYLIEQEAYKVSLASSLFFAGLLIGNVTFGPLSDKLGRKPVYISGLFLDVIFGYVTALAPSYDIFAVSRFFVGIVNGGMALVSFVLTQEYVGKSFWSFTGSLTNLTFAVGITVYALLGYCVREWRYLTLVSNTPGVIFLLLSFMLPESPRWLYSQGKMEEAEDVLQYIAFGNGKERLNLKLKPNAGTLGKDVSAPGILNLVKHPILRWRTVILMYIWYVCSFVYYGLTLNAGELRGNLYLNVALSGLVEVPAFPLCMFFIEKSWSGRRKTMTRFLIFAGFACVLTMFVPTNAGNPTLLALCGKMMVSAAFNILYIYTSELYPTVLRNAGLGVCSMSCRFGGILAPFVPSMKSLSHSVPFVVFGITGLSAGFLTLLLPETLNKPIAESIEELQSPKYQVLKSKEVIFLFAAVALHYFPLYLM</sequence>
<proteinExistence type="predicted"/>
<dbReference type="InterPro" id="IPR020846">
    <property type="entry name" value="MFS_dom"/>
</dbReference>
<dbReference type="GO" id="GO:0022857">
    <property type="term" value="F:transmembrane transporter activity"/>
    <property type="evidence" value="ECO:0007669"/>
    <property type="project" value="InterPro"/>
</dbReference>